<dbReference type="EMBL" id="JBFNXX010000003">
    <property type="protein sequence ID" value="MEW9918886.1"/>
    <property type="molecule type" value="Genomic_DNA"/>
</dbReference>
<name>A0ABV3RJL7_9RHOB</name>
<evidence type="ECO:0000313" key="3">
    <source>
        <dbReference type="EMBL" id="MEW9918886.1"/>
    </source>
</evidence>
<sequence>MRIKPQLPAILALILSLSLPVSALAITGFENDPPNPPNDQDVTNEDPVTEDPPDEDVTDDDPVTEEPDGEDPTVVIIQNRDGPPEEKDFSKKDTDTKKPVKETKPYVPETKVYPVPTTANYCPPGLQPVTVSGTVSCGRPTERITYQQMMQTPQRVVKRKTYHRSARPDCRPGVKGCAEY</sequence>
<gene>
    <name evidence="3" type="ORF">AB2B41_04695</name>
</gene>
<keyword evidence="2" id="KW-0732">Signal</keyword>
<accession>A0ABV3RJL7</accession>
<reference evidence="3 4" key="1">
    <citation type="submission" date="2024-07" db="EMBL/GenBank/DDBJ databases">
        <title>Marimonas sp.nov., isolated from tidal-flat sediment.</title>
        <authorList>
            <person name="Jayan J.N."/>
            <person name="Lee S.S."/>
        </authorList>
    </citation>
    <scope>NUCLEOTIDE SEQUENCE [LARGE SCALE GENOMIC DNA]</scope>
    <source>
        <strain evidence="3 4">MJW-29</strain>
    </source>
</reference>
<feature type="compositionally biased region" description="Basic and acidic residues" evidence="1">
    <location>
        <begin position="82"/>
        <end position="104"/>
    </location>
</feature>
<protein>
    <recommendedName>
        <fullName evidence="5">Secreted protein</fullName>
    </recommendedName>
</protein>
<evidence type="ECO:0000256" key="1">
    <source>
        <dbReference type="SAM" id="MobiDB-lite"/>
    </source>
</evidence>
<feature type="chain" id="PRO_5045100293" description="Secreted protein" evidence="2">
    <location>
        <begin position="26"/>
        <end position="180"/>
    </location>
</feature>
<feature type="compositionally biased region" description="Acidic residues" evidence="1">
    <location>
        <begin position="42"/>
        <end position="71"/>
    </location>
</feature>
<feature type="signal peptide" evidence="2">
    <location>
        <begin position="1"/>
        <end position="25"/>
    </location>
</feature>
<feature type="region of interest" description="Disordered" evidence="1">
    <location>
        <begin position="27"/>
        <end position="105"/>
    </location>
</feature>
<evidence type="ECO:0008006" key="5">
    <source>
        <dbReference type="Google" id="ProtNLM"/>
    </source>
</evidence>
<keyword evidence="4" id="KW-1185">Reference proteome</keyword>
<dbReference type="RefSeq" id="WP_367876594.1">
    <property type="nucleotide sequence ID" value="NZ_JBFNXX010000003.1"/>
</dbReference>
<evidence type="ECO:0000256" key="2">
    <source>
        <dbReference type="SAM" id="SignalP"/>
    </source>
</evidence>
<evidence type="ECO:0000313" key="4">
    <source>
        <dbReference type="Proteomes" id="UP001556098"/>
    </source>
</evidence>
<dbReference type="Proteomes" id="UP001556098">
    <property type="component" value="Unassembled WGS sequence"/>
</dbReference>
<organism evidence="3 4">
    <name type="scientific">Sulfitobacter sediminis</name>
    <dbReference type="NCBI Taxonomy" id="3234186"/>
    <lineage>
        <taxon>Bacteria</taxon>
        <taxon>Pseudomonadati</taxon>
        <taxon>Pseudomonadota</taxon>
        <taxon>Alphaproteobacteria</taxon>
        <taxon>Rhodobacterales</taxon>
        <taxon>Roseobacteraceae</taxon>
        <taxon>Sulfitobacter</taxon>
    </lineage>
</organism>
<proteinExistence type="predicted"/>
<comment type="caution">
    <text evidence="3">The sequence shown here is derived from an EMBL/GenBank/DDBJ whole genome shotgun (WGS) entry which is preliminary data.</text>
</comment>